<accession>A0A7S3JZE2</accession>
<dbReference type="AlphaFoldDB" id="A0A7S3JZE2"/>
<dbReference type="GO" id="GO:0008033">
    <property type="term" value="P:tRNA processing"/>
    <property type="evidence" value="ECO:0007669"/>
    <property type="project" value="UniProtKB-KW"/>
</dbReference>
<dbReference type="InterPro" id="IPR042214">
    <property type="entry name" value="TruD_catalytic"/>
</dbReference>
<proteinExistence type="predicted"/>
<dbReference type="SUPFAM" id="SSF55120">
    <property type="entry name" value="Pseudouridine synthase"/>
    <property type="match status" value="1"/>
</dbReference>
<keyword evidence="1" id="KW-0819">tRNA processing</keyword>
<protein>
    <recommendedName>
        <fullName evidence="3">TRUD domain-containing protein</fullName>
    </recommendedName>
</protein>
<reference evidence="2" key="1">
    <citation type="submission" date="2021-01" db="EMBL/GenBank/DDBJ databases">
        <authorList>
            <person name="Corre E."/>
            <person name="Pelletier E."/>
            <person name="Niang G."/>
            <person name="Scheremetjew M."/>
            <person name="Finn R."/>
            <person name="Kale V."/>
            <person name="Holt S."/>
            <person name="Cochrane G."/>
            <person name="Meng A."/>
            <person name="Brown T."/>
            <person name="Cohen L."/>
        </authorList>
    </citation>
    <scope>NUCLEOTIDE SEQUENCE</scope>
    <source>
        <strain evidence="2">CCMP1510</strain>
    </source>
</reference>
<dbReference type="InterPro" id="IPR050170">
    <property type="entry name" value="TruD_pseudoU_synthase"/>
</dbReference>
<dbReference type="CDD" id="cd01291">
    <property type="entry name" value="PseudoU_synth"/>
    <property type="match status" value="1"/>
</dbReference>
<name>A0A7S3JZE2_9STRA</name>
<dbReference type="PANTHER" id="PTHR47811">
    <property type="entry name" value="TRNA PSEUDOURIDINE SYNTHASE D"/>
    <property type="match status" value="1"/>
</dbReference>
<dbReference type="GO" id="GO:0001522">
    <property type="term" value="P:pseudouridine synthesis"/>
    <property type="evidence" value="ECO:0007669"/>
    <property type="project" value="InterPro"/>
</dbReference>
<dbReference type="PANTHER" id="PTHR47811:SF1">
    <property type="entry name" value="TRNA PSEUDOURIDINE SYNTHASE D"/>
    <property type="match status" value="1"/>
</dbReference>
<dbReference type="EMBL" id="HBIJ01016302">
    <property type="protein sequence ID" value="CAE0370100.1"/>
    <property type="molecule type" value="Transcribed_RNA"/>
</dbReference>
<dbReference type="GO" id="GO:0003723">
    <property type="term" value="F:RNA binding"/>
    <property type="evidence" value="ECO:0007669"/>
    <property type="project" value="InterPro"/>
</dbReference>
<dbReference type="Pfam" id="PF01142">
    <property type="entry name" value="TruD"/>
    <property type="match status" value="2"/>
</dbReference>
<dbReference type="GO" id="GO:0005829">
    <property type="term" value="C:cytosol"/>
    <property type="evidence" value="ECO:0007669"/>
    <property type="project" value="TreeGrafter"/>
</dbReference>
<evidence type="ECO:0000313" key="2">
    <source>
        <dbReference type="EMBL" id="CAE0370100.1"/>
    </source>
</evidence>
<evidence type="ECO:0000256" key="1">
    <source>
        <dbReference type="ARBA" id="ARBA00022694"/>
    </source>
</evidence>
<organism evidence="2">
    <name type="scientific">Aureoumbra lagunensis</name>
    <dbReference type="NCBI Taxonomy" id="44058"/>
    <lineage>
        <taxon>Eukaryota</taxon>
        <taxon>Sar</taxon>
        <taxon>Stramenopiles</taxon>
        <taxon>Ochrophyta</taxon>
        <taxon>Pelagophyceae</taxon>
        <taxon>Pelagomonadales</taxon>
        <taxon>Aureoumbra</taxon>
    </lineage>
</organism>
<dbReference type="InterPro" id="IPR001656">
    <property type="entry name" value="PsdUridine_synth_TruD"/>
</dbReference>
<dbReference type="GO" id="GO:0009982">
    <property type="term" value="F:pseudouridine synthase activity"/>
    <property type="evidence" value="ECO:0007669"/>
    <property type="project" value="InterPro"/>
</dbReference>
<sequence>MLLASCRLCCFVEEEELNGQNNDSCEEKTSSSSSLKAWIPPGPLEFPYMKACDDLPFFSCEFRGVGGVLKQRCSDFIVTEIMDEIPKLCPDADRNYHYWLKVKRTNKTTLQVVADLRQILGVDTIGYAGLKDKRAIATQTFSILSFSQTFERELDYKKDFEPLSKKGIEIIDISKSRYKLKQCMHQGNYFEIILADCSCNMEDIHSIAALIRAHGFPNYYGPQRFSKRCGLAVRGARIISEISAARRRAHFGTVKKLKSAARAHPIKRFACEAFASMLFNLWLAHRLQSESDIPRINQTGPVFGANMDLSDNGTSQRILEDKILTLAGIDNLNDFPINGFKRDAMVIPKNLFIEKNPRGLLFKFFLPQGAYATMLLREFSKLADFCYFARGPTENRKLKNNDAQLLSDAEDDDTAAVFLQQEDTTKSEYNNNLNYRIIPRGRPKGKNPGAYFAAKGADAAIGRRRERVVLRFCRDPNSKHLENTHPLVRREAIASQVRSTTTVQ</sequence>
<dbReference type="InterPro" id="IPR020103">
    <property type="entry name" value="PsdUridine_synth_cat_dom_sf"/>
</dbReference>
<dbReference type="Gene3D" id="3.30.2350.20">
    <property type="entry name" value="TruD, catalytic domain"/>
    <property type="match status" value="2"/>
</dbReference>
<evidence type="ECO:0008006" key="3">
    <source>
        <dbReference type="Google" id="ProtNLM"/>
    </source>
</evidence>
<gene>
    <name evidence="2" type="ORF">ALAG00032_LOCUS10864</name>
</gene>